<keyword evidence="4 8" id="KW-1133">Transmembrane helix</keyword>
<accession>A0A9N9X691</accession>
<keyword evidence="5 8" id="KW-0472">Membrane</keyword>
<feature type="transmembrane region" description="Helical" evidence="8">
    <location>
        <begin position="57"/>
        <end position="81"/>
    </location>
</feature>
<evidence type="ECO:0000256" key="3">
    <source>
        <dbReference type="ARBA" id="ARBA00022692"/>
    </source>
</evidence>
<name>A0A9N9X691_PHACE</name>
<reference evidence="9" key="1">
    <citation type="submission" date="2022-01" db="EMBL/GenBank/DDBJ databases">
        <authorList>
            <person name="King R."/>
        </authorList>
    </citation>
    <scope>NUCLEOTIDE SEQUENCE</scope>
</reference>
<reference evidence="9" key="2">
    <citation type="submission" date="2022-10" db="EMBL/GenBank/DDBJ databases">
        <authorList>
            <consortium name="ENA_rothamsted_submissions"/>
            <consortium name="culmorum"/>
            <person name="King R."/>
        </authorList>
    </citation>
    <scope>NUCLEOTIDE SEQUENCE</scope>
</reference>
<protein>
    <recommendedName>
        <fullName evidence="8">Gustatory receptor</fullName>
    </recommendedName>
</protein>
<keyword evidence="3 8" id="KW-0812">Transmembrane</keyword>
<dbReference type="GO" id="GO:0007635">
    <property type="term" value="P:chemosensory behavior"/>
    <property type="evidence" value="ECO:0007669"/>
    <property type="project" value="TreeGrafter"/>
</dbReference>
<dbReference type="GO" id="GO:0043025">
    <property type="term" value="C:neuronal cell body"/>
    <property type="evidence" value="ECO:0007669"/>
    <property type="project" value="TreeGrafter"/>
</dbReference>
<dbReference type="GO" id="GO:0005886">
    <property type="term" value="C:plasma membrane"/>
    <property type="evidence" value="ECO:0007669"/>
    <property type="project" value="UniProtKB-SubCell"/>
</dbReference>
<keyword evidence="10" id="KW-1185">Reference proteome</keyword>
<dbReference type="GO" id="GO:0030424">
    <property type="term" value="C:axon"/>
    <property type="evidence" value="ECO:0007669"/>
    <property type="project" value="TreeGrafter"/>
</dbReference>
<dbReference type="EMBL" id="OU896711">
    <property type="protein sequence ID" value="CAG9821639.1"/>
    <property type="molecule type" value="Genomic_DNA"/>
</dbReference>
<comment type="function">
    <text evidence="8">Gustatory receptor which mediates acceptance or avoidance behavior, depending on its substrates.</text>
</comment>
<keyword evidence="7 8" id="KW-0807">Transducer</keyword>
<feature type="transmembrane region" description="Helical" evidence="8">
    <location>
        <begin position="275"/>
        <end position="292"/>
    </location>
</feature>
<evidence type="ECO:0000256" key="2">
    <source>
        <dbReference type="ARBA" id="ARBA00022475"/>
    </source>
</evidence>
<evidence type="ECO:0000313" key="10">
    <source>
        <dbReference type="Proteomes" id="UP001153737"/>
    </source>
</evidence>
<sequence length="380" mass="44314">MNRPKASDFVQYKNAFLFAPRQIDYRVLKGLFKSGTYYAASPIGLNKNGLVFSMRKILAVCVLSAYVMGSLLTMDFVPHPVNMTSDLYKTCALSFVISCIWTSNFVYTKNWEMFYRYLDKMEQVMDALKFEAEVTYTKQLLGVFLSWLSYAALHSYRIWNWIELNLMNNFSYSCGHLVTVFFITTIFTYIFFTVKYLHRRYSFINKKIENLADNHENFDMIVKFLKTGDRISEQMNIIFGWQFFLFVSFNVAYIFCVVTYSLFSHVRPDRWMSSGVLAVFSTIITIIIVMSCNKVERCGLQIVQTCYTAVNSTKDARTKEKLVLLAQYAEEWRPIFSAAGFYDINQLCLNALFACSIDYLVIVVQFNMMLSSSLPQYKRF</sequence>
<dbReference type="AlphaFoldDB" id="A0A9N9X691"/>
<organism evidence="9 10">
    <name type="scientific">Phaedon cochleariae</name>
    <name type="common">Mustard beetle</name>
    <dbReference type="NCBI Taxonomy" id="80249"/>
    <lineage>
        <taxon>Eukaryota</taxon>
        <taxon>Metazoa</taxon>
        <taxon>Ecdysozoa</taxon>
        <taxon>Arthropoda</taxon>
        <taxon>Hexapoda</taxon>
        <taxon>Insecta</taxon>
        <taxon>Pterygota</taxon>
        <taxon>Neoptera</taxon>
        <taxon>Endopterygota</taxon>
        <taxon>Coleoptera</taxon>
        <taxon>Polyphaga</taxon>
        <taxon>Cucujiformia</taxon>
        <taxon>Chrysomeloidea</taxon>
        <taxon>Chrysomelidae</taxon>
        <taxon>Chrysomelinae</taxon>
        <taxon>Chrysomelini</taxon>
        <taxon>Phaedon</taxon>
    </lineage>
</organism>
<evidence type="ECO:0000256" key="4">
    <source>
        <dbReference type="ARBA" id="ARBA00022989"/>
    </source>
</evidence>
<dbReference type="GO" id="GO:0007165">
    <property type="term" value="P:signal transduction"/>
    <property type="evidence" value="ECO:0007669"/>
    <property type="project" value="UniProtKB-KW"/>
</dbReference>
<dbReference type="Pfam" id="PF08395">
    <property type="entry name" value="7tm_7"/>
    <property type="match status" value="1"/>
</dbReference>
<evidence type="ECO:0000256" key="7">
    <source>
        <dbReference type="ARBA" id="ARBA00023224"/>
    </source>
</evidence>
<feature type="transmembrane region" description="Helical" evidence="8">
    <location>
        <begin position="243"/>
        <end position="263"/>
    </location>
</feature>
<evidence type="ECO:0000256" key="6">
    <source>
        <dbReference type="ARBA" id="ARBA00023170"/>
    </source>
</evidence>
<dbReference type="GO" id="GO:0030425">
    <property type="term" value="C:dendrite"/>
    <property type="evidence" value="ECO:0007669"/>
    <property type="project" value="TreeGrafter"/>
</dbReference>
<dbReference type="PANTHER" id="PTHR21143:SF104">
    <property type="entry name" value="GUSTATORY RECEPTOR 8A-RELATED"/>
    <property type="match status" value="1"/>
</dbReference>
<keyword evidence="6 8" id="KW-0675">Receptor</keyword>
<dbReference type="InterPro" id="IPR013604">
    <property type="entry name" value="7TM_chemorcpt"/>
</dbReference>
<feature type="transmembrane region" description="Helical" evidence="8">
    <location>
        <begin position="170"/>
        <end position="192"/>
    </location>
</feature>
<evidence type="ECO:0000313" key="9">
    <source>
        <dbReference type="EMBL" id="CAG9821639.1"/>
    </source>
</evidence>
<feature type="transmembrane region" description="Helical" evidence="8">
    <location>
        <begin position="347"/>
        <end position="370"/>
    </location>
</feature>
<feature type="transmembrane region" description="Helical" evidence="8">
    <location>
        <begin position="87"/>
        <end position="107"/>
    </location>
</feature>
<evidence type="ECO:0000256" key="8">
    <source>
        <dbReference type="RuleBase" id="RU363108"/>
    </source>
</evidence>
<gene>
    <name evidence="9" type="ORF">PHAECO_LOCUS9701</name>
</gene>
<proteinExistence type="inferred from homology"/>
<dbReference type="PANTHER" id="PTHR21143">
    <property type="entry name" value="INVERTEBRATE GUSTATORY RECEPTOR"/>
    <property type="match status" value="1"/>
</dbReference>
<dbReference type="GO" id="GO:0008049">
    <property type="term" value="P:male courtship behavior"/>
    <property type="evidence" value="ECO:0007669"/>
    <property type="project" value="TreeGrafter"/>
</dbReference>
<evidence type="ECO:0000256" key="1">
    <source>
        <dbReference type="ARBA" id="ARBA00004651"/>
    </source>
</evidence>
<evidence type="ECO:0000256" key="5">
    <source>
        <dbReference type="ARBA" id="ARBA00023136"/>
    </source>
</evidence>
<dbReference type="GO" id="GO:0050909">
    <property type="term" value="P:sensory perception of taste"/>
    <property type="evidence" value="ECO:0007669"/>
    <property type="project" value="InterPro"/>
</dbReference>
<feature type="transmembrane region" description="Helical" evidence="8">
    <location>
        <begin position="140"/>
        <end position="158"/>
    </location>
</feature>
<comment type="similarity">
    <text evidence="8">Belongs to the insect chemoreceptor superfamily. Gustatory receptor (GR) family.</text>
</comment>
<comment type="subcellular location">
    <subcellularLocation>
        <location evidence="1 8">Cell membrane</location>
        <topology evidence="1 8">Multi-pass membrane protein</topology>
    </subcellularLocation>
</comment>
<dbReference type="Proteomes" id="UP001153737">
    <property type="component" value="Chromosome 5"/>
</dbReference>
<keyword evidence="2 8" id="KW-1003">Cell membrane</keyword>
<dbReference type="OrthoDB" id="6748730at2759"/>